<dbReference type="Pfam" id="PF13424">
    <property type="entry name" value="TPR_12"/>
    <property type="match status" value="1"/>
</dbReference>
<dbReference type="Proteomes" id="UP000249169">
    <property type="component" value="Unassembled WGS sequence"/>
</dbReference>
<evidence type="ECO:0000256" key="2">
    <source>
        <dbReference type="SAM" id="Phobius"/>
    </source>
</evidence>
<reference evidence="3 4" key="1">
    <citation type="submission" date="2018-05" db="EMBL/GenBank/DDBJ databases">
        <title>Lujinxingia marina gen. nov. sp. nov., a new facultative anaerobic member of the class Deltaproteobacteria, and proposal of Lujinxingaceae fam. nov.</title>
        <authorList>
            <person name="Li C.-M."/>
        </authorList>
    </citation>
    <scope>NUCLEOTIDE SEQUENCE [LARGE SCALE GENOMIC DNA]</scope>
    <source>
        <strain evidence="3 4">B210</strain>
    </source>
</reference>
<keyword evidence="1" id="KW-0802">TPR repeat</keyword>
<dbReference type="AlphaFoldDB" id="A0A328C6B6"/>
<sequence length="211" mass="24537">MTSGGRLNIDLKRGAIPLSIFILMVLHYGLKAPLWVLGLFSLWIPLVYIVKPWYLRRRWEAFDRTFTQSFQRGKHRELLQAYRKEWFLRRFGPQADMLSKLGLIYSAMGKYREAEHALEQALDAMGSPGPQQLYFNLANVKFELGKFDDAMQIYLSLRSNSPYQRAARTQMALIDLQKGARVEQARSFLESELPRASGPMRERIDRALARH</sequence>
<dbReference type="InterPro" id="IPR011990">
    <property type="entry name" value="TPR-like_helical_dom_sf"/>
</dbReference>
<dbReference type="Gene3D" id="1.25.40.10">
    <property type="entry name" value="Tetratricopeptide repeat domain"/>
    <property type="match status" value="1"/>
</dbReference>
<name>A0A328C6B6_9DELT</name>
<evidence type="ECO:0000256" key="1">
    <source>
        <dbReference type="PROSITE-ProRule" id="PRU00339"/>
    </source>
</evidence>
<accession>A0A328C6B6</accession>
<comment type="caution">
    <text evidence="3">The sequence shown here is derived from an EMBL/GenBank/DDBJ whole genome shotgun (WGS) entry which is preliminary data.</text>
</comment>
<protein>
    <submittedName>
        <fullName evidence="3">Uncharacterized protein</fullName>
    </submittedName>
</protein>
<feature type="transmembrane region" description="Helical" evidence="2">
    <location>
        <begin position="12"/>
        <end position="29"/>
    </location>
</feature>
<dbReference type="OrthoDB" id="5499251at2"/>
<keyword evidence="2" id="KW-1133">Transmembrane helix</keyword>
<dbReference type="InterPro" id="IPR019734">
    <property type="entry name" value="TPR_rpt"/>
</dbReference>
<dbReference type="EMBL" id="QHKO01000016">
    <property type="protein sequence ID" value="RAL20054.1"/>
    <property type="molecule type" value="Genomic_DNA"/>
</dbReference>
<dbReference type="SMART" id="SM00028">
    <property type="entry name" value="TPR"/>
    <property type="match status" value="2"/>
</dbReference>
<feature type="repeat" description="TPR" evidence="1">
    <location>
        <begin position="95"/>
        <end position="128"/>
    </location>
</feature>
<gene>
    <name evidence="3" type="ORF">DL240_19010</name>
</gene>
<evidence type="ECO:0000313" key="4">
    <source>
        <dbReference type="Proteomes" id="UP000249169"/>
    </source>
</evidence>
<keyword evidence="2" id="KW-0472">Membrane</keyword>
<dbReference type="SUPFAM" id="SSF48452">
    <property type="entry name" value="TPR-like"/>
    <property type="match status" value="1"/>
</dbReference>
<proteinExistence type="predicted"/>
<dbReference type="RefSeq" id="WP_111731478.1">
    <property type="nucleotide sequence ID" value="NZ_QHKO01000016.1"/>
</dbReference>
<keyword evidence="4" id="KW-1185">Reference proteome</keyword>
<keyword evidence="2" id="KW-0812">Transmembrane</keyword>
<feature type="transmembrane region" description="Helical" evidence="2">
    <location>
        <begin position="35"/>
        <end position="54"/>
    </location>
</feature>
<organism evidence="3 4">
    <name type="scientific">Lujinxingia litoralis</name>
    <dbReference type="NCBI Taxonomy" id="2211119"/>
    <lineage>
        <taxon>Bacteria</taxon>
        <taxon>Deltaproteobacteria</taxon>
        <taxon>Bradymonadales</taxon>
        <taxon>Lujinxingiaceae</taxon>
        <taxon>Lujinxingia</taxon>
    </lineage>
</organism>
<dbReference type="PROSITE" id="PS50005">
    <property type="entry name" value="TPR"/>
    <property type="match status" value="1"/>
</dbReference>
<evidence type="ECO:0000313" key="3">
    <source>
        <dbReference type="EMBL" id="RAL20054.1"/>
    </source>
</evidence>